<keyword evidence="3" id="KW-0238">DNA-binding</keyword>
<comment type="subcellular location">
    <subcellularLocation>
        <location evidence="1">Nucleus</location>
    </subcellularLocation>
</comment>
<comment type="caution">
    <text evidence="7">The sequence shown here is derived from an EMBL/GenBank/DDBJ whole genome shotgun (WGS) entry which is preliminary data.</text>
</comment>
<accession>A0AAE1UT91</accession>
<gene>
    <name evidence="7" type="ORF">RND71_040368</name>
</gene>
<dbReference type="InterPro" id="IPR003340">
    <property type="entry name" value="B3_DNA-bd"/>
</dbReference>
<name>A0AAE1UT91_9SOLA</name>
<proteinExistence type="predicted"/>
<dbReference type="AlphaFoldDB" id="A0AAE1UT91"/>
<dbReference type="PROSITE" id="PS50863">
    <property type="entry name" value="B3"/>
    <property type="match status" value="1"/>
</dbReference>
<evidence type="ECO:0000256" key="2">
    <source>
        <dbReference type="ARBA" id="ARBA00023015"/>
    </source>
</evidence>
<evidence type="ECO:0000313" key="8">
    <source>
        <dbReference type="Proteomes" id="UP001291623"/>
    </source>
</evidence>
<evidence type="ECO:0000256" key="1">
    <source>
        <dbReference type="ARBA" id="ARBA00004123"/>
    </source>
</evidence>
<evidence type="ECO:0000313" key="7">
    <source>
        <dbReference type="EMBL" id="KAK4338906.1"/>
    </source>
</evidence>
<reference evidence="7" key="1">
    <citation type="submission" date="2023-12" db="EMBL/GenBank/DDBJ databases">
        <title>Genome assembly of Anisodus tanguticus.</title>
        <authorList>
            <person name="Wang Y.-J."/>
        </authorList>
    </citation>
    <scope>NUCLEOTIDE SEQUENCE</scope>
    <source>
        <strain evidence="7">KB-2021</strain>
        <tissue evidence="7">Leaf</tissue>
    </source>
</reference>
<dbReference type="EMBL" id="JAVYJV010000023">
    <property type="protein sequence ID" value="KAK4338906.1"/>
    <property type="molecule type" value="Genomic_DNA"/>
</dbReference>
<keyword evidence="2" id="KW-0805">Transcription regulation</keyword>
<evidence type="ECO:0000256" key="4">
    <source>
        <dbReference type="ARBA" id="ARBA00023163"/>
    </source>
</evidence>
<dbReference type="Proteomes" id="UP001291623">
    <property type="component" value="Unassembled WGS sequence"/>
</dbReference>
<dbReference type="GO" id="GO:0003677">
    <property type="term" value="F:DNA binding"/>
    <property type="evidence" value="ECO:0007669"/>
    <property type="project" value="UniProtKB-KW"/>
</dbReference>
<evidence type="ECO:0000259" key="6">
    <source>
        <dbReference type="PROSITE" id="PS50863"/>
    </source>
</evidence>
<keyword evidence="4" id="KW-0804">Transcription</keyword>
<feature type="domain" description="TF-B3" evidence="6">
    <location>
        <begin position="1"/>
        <end position="84"/>
    </location>
</feature>
<dbReference type="GO" id="GO:0005634">
    <property type="term" value="C:nucleus"/>
    <property type="evidence" value="ECO:0007669"/>
    <property type="project" value="UniProtKB-SubCell"/>
</dbReference>
<sequence>MFPKYISKRIYEHLHPIAKTAILKCCGQNWVATLTVSHDRRRLKDGWKIFVVDNNIKRGCVLKFELLEVTPDVVVFDIKVNQEEISHCPIELE</sequence>
<protein>
    <recommendedName>
        <fullName evidence="6">TF-B3 domain-containing protein</fullName>
    </recommendedName>
</protein>
<dbReference type="InterPro" id="IPR015300">
    <property type="entry name" value="DNA-bd_pseudobarrel_sf"/>
</dbReference>
<dbReference type="SUPFAM" id="SSF101936">
    <property type="entry name" value="DNA-binding pseudobarrel domain"/>
    <property type="match status" value="1"/>
</dbReference>
<evidence type="ECO:0000256" key="3">
    <source>
        <dbReference type="ARBA" id="ARBA00023125"/>
    </source>
</evidence>
<evidence type="ECO:0000256" key="5">
    <source>
        <dbReference type="ARBA" id="ARBA00023242"/>
    </source>
</evidence>
<keyword evidence="5" id="KW-0539">Nucleus</keyword>
<dbReference type="Gene3D" id="2.40.330.10">
    <property type="entry name" value="DNA-binding pseudobarrel domain"/>
    <property type="match status" value="1"/>
</dbReference>
<keyword evidence="8" id="KW-1185">Reference proteome</keyword>
<organism evidence="7 8">
    <name type="scientific">Anisodus tanguticus</name>
    <dbReference type="NCBI Taxonomy" id="243964"/>
    <lineage>
        <taxon>Eukaryota</taxon>
        <taxon>Viridiplantae</taxon>
        <taxon>Streptophyta</taxon>
        <taxon>Embryophyta</taxon>
        <taxon>Tracheophyta</taxon>
        <taxon>Spermatophyta</taxon>
        <taxon>Magnoliopsida</taxon>
        <taxon>eudicotyledons</taxon>
        <taxon>Gunneridae</taxon>
        <taxon>Pentapetalae</taxon>
        <taxon>asterids</taxon>
        <taxon>lamiids</taxon>
        <taxon>Solanales</taxon>
        <taxon>Solanaceae</taxon>
        <taxon>Solanoideae</taxon>
        <taxon>Hyoscyameae</taxon>
        <taxon>Anisodus</taxon>
    </lineage>
</organism>